<protein>
    <submittedName>
        <fullName evidence="2">Uncharacterized protein</fullName>
    </submittedName>
</protein>
<comment type="caution">
    <text evidence="2">The sequence shown here is derived from an EMBL/GenBank/DDBJ whole genome shotgun (WGS) entry which is preliminary data.</text>
</comment>
<feature type="transmembrane region" description="Helical" evidence="1">
    <location>
        <begin position="163"/>
        <end position="181"/>
    </location>
</feature>
<proteinExistence type="predicted"/>
<accession>A0A2N5DQS4</accession>
<name>A0A2N5DQS4_9CAUL</name>
<reference evidence="2 3" key="1">
    <citation type="submission" date="2017-12" db="EMBL/GenBank/DDBJ databases">
        <title>The genome sequence of Caulobacter sp. 410.</title>
        <authorList>
            <person name="Gao J."/>
            <person name="Mao X."/>
            <person name="Sun J."/>
        </authorList>
    </citation>
    <scope>NUCLEOTIDE SEQUENCE [LARGE SCALE GENOMIC DNA]</scope>
    <source>
        <strain evidence="2 3">410</strain>
    </source>
</reference>
<keyword evidence="1" id="KW-0472">Membrane</keyword>
<evidence type="ECO:0000313" key="3">
    <source>
        <dbReference type="Proteomes" id="UP000234479"/>
    </source>
</evidence>
<dbReference type="EMBL" id="PJRS01000009">
    <property type="protein sequence ID" value="PLR28418.1"/>
    <property type="molecule type" value="Genomic_DNA"/>
</dbReference>
<dbReference type="Proteomes" id="UP000234479">
    <property type="component" value="Unassembled WGS sequence"/>
</dbReference>
<dbReference type="OrthoDB" id="7186391at2"/>
<gene>
    <name evidence="2" type="ORF">SGCZBJ_02940</name>
</gene>
<keyword evidence="3" id="KW-1185">Reference proteome</keyword>
<feature type="transmembrane region" description="Helical" evidence="1">
    <location>
        <begin position="14"/>
        <end position="32"/>
    </location>
</feature>
<evidence type="ECO:0000313" key="2">
    <source>
        <dbReference type="EMBL" id="PLR28418.1"/>
    </source>
</evidence>
<keyword evidence="1" id="KW-0812">Transmembrane</keyword>
<dbReference type="AlphaFoldDB" id="A0A2N5DQS4"/>
<evidence type="ECO:0000256" key="1">
    <source>
        <dbReference type="SAM" id="Phobius"/>
    </source>
</evidence>
<keyword evidence="1" id="KW-1133">Transmembrane helix</keyword>
<dbReference type="RefSeq" id="WP_101716535.1">
    <property type="nucleotide sequence ID" value="NZ_PJRS01000009.1"/>
</dbReference>
<sequence length="186" mass="20662">MTEQPRSPWPFQALAFRFAPVLVAVIAWNAIWDWATPVDPAWTPPPCERTVLTIGVFKTATDAPRADGYEFETVDGRRLRLRCRPAGAVADDCLNGGGKVGDHSGRYTTVRYYERIEGQGAAPRLVLLGAKSGAEWLLRTDNQKAKLTALGQAERRRKAHLRTAISTVLTLLAGFIGLGLFRRFRR</sequence>
<organism evidence="2 3">
    <name type="scientific">Caulobacter zeae</name>
    <dbReference type="NCBI Taxonomy" id="2055137"/>
    <lineage>
        <taxon>Bacteria</taxon>
        <taxon>Pseudomonadati</taxon>
        <taxon>Pseudomonadota</taxon>
        <taxon>Alphaproteobacteria</taxon>
        <taxon>Caulobacterales</taxon>
        <taxon>Caulobacteraceae</taxon>
        <taxon>Caulobacter</taxon>
    </lineage>
</organism>